<name>A0A4Y2BSK5_ARAVE</name>
<reference evidence="1 2" key="1">
    <citation type="journal article" date="2019" name="Sci. Rep.">
        <title>Orb-weaving spider Araneus ventricosus genome elucidates the spidroin gene catalogue.</title>
        <authorList>
            <person name="Kono N."/>
            <person name="Nakamura H."/>
            <person name="Ohtoshi R."/>
            <person name="Moran D.A.P."/>
            <person name="Shinohara A."/>
            <person name="Yoshida Y."/>
            <person name="Fujiwara M."/>
            <person name="Mori M."/>
            <person name="Tomita M."/>
            <person name="Arakawa K."/>
        </authorList>
    </citation>
    <scope>NUCLEOTIDE SEQUENCE [LARGE SCALE GENOMIC DNA]</scope>
</reference>
<accession>A0A4Y2BSK5</accession>
<gene>
    <name evidence="1" type="ORF">AVEN_187452_1</name>
</gene>
<proteinExistence type="predicted"/>
<evidence type="ECO:0000313" key="2">
    <source>
        <dbReference type="Proteomes" id="UP000499080"/>
    </source>
</evidence>
<protein>
    <submittedName>
        <fullName evidence="1">Uncharacterized protein</fullName>
    </submittedName>
</protein>
<sequence length="122" mass="14555">MWKSRCEANHLPATPLHHIGRDSTTKQLVVCGCEFEIFIVQENFSRPVRLPYTENRVEEYLWIGVRRSQEAVEEAETKRGCRPFSCKIWAGRRLEVANCFWTSEFLEGYCNYMYKFLKINYF</sequence>
<comment type="caution">
    <text evidence="1">The sequence shown here is derived from an EMBL/GenBank/DDBJ whole genome shotgun (WGS) entry which is preliminary data.</text>
</comment>
<dbReference type="Proteomes" id="UP000499080">
    <property type="component" value="Unassembled WGS sequence"/>
</dbReference>
<evidence type="ECO:0000313" key="1">
    <source>
        <dbReference type="EMBL" id="GBL94933.1"/>
    </source>
</evidence>
<keyword evidence="2" id="KW-1185">Reference proteome</keyword>
<dbReference type="AlphaFoldDB" id="A0A4Y2BSK5"/>
<organism evidence="1 2">
    <name type="scientific">Araneus ventricosus</name>
    <name type="common">Orbweaver spider</name>
    <name type="synonym">Epeira ventricosa</name>
    <dbReference type="NCBI Taxonomy" id="182803"/>
    <lineage>
        <taxon>Eukaryota</taxon>
        <taxon>Metazoa</taxon>
        <taxon>Ecdysozoa</taxon>
        <taxon>Arthropoda</taxon>
        <taxon>Chelicerata</taxon>
        <taxon>Arachnida</taxon>
        <taxon>Araneae</taxon>
        <taxon>Araneomorphae</taxon>
        <taxon>Entelegynae</taxon>
        <taxon>Araneoidea</taxon>
        <taxon>Araneidae</taxon>
        <taxon>Araneus</taxon>
    </lineage>
</organism>
<dbReference type="EMBL" id="BGPR01000107">
    <property type="protein sequence ID" value="GBL94933.1"/>
    <property type="molecule type" value="Genomic_DNA"/>
</dbReference>